<dbReference type="PATRIC" id="fig|189381.12.peg.3129"/>
<evidence type="ECO:0000313" key="1">
    <source>
        <dbReference type="EMBL" id="KON85298.1"/>
    </source>
</evidence>
<dbReference type="RefSeq" id="WP_053428890.1">
    <property type="nucleotide sequence ID" value="NZ_JAUKEF010000004.1"/>
</dbReference>
<dbReference type="OrthoDB" id="3782397at2"/>
<dbReference type="EMBL" id="LGUE01000004">
    <property type="protein sequence ID" value="KON85298.1"/>
    <property type="molecule type" value="Genomic_DNA"/>
</dbReference>
<keyword evidence="2" id="KW-1185">Reference proteome</keyword>
<dbReference type="SUPFAM" id="SSF51182">
    <property type="entry name" value="RmlC-like cupins"/>
    <property type="match status" value="1"/>
</dbReference>
<dbReference type="STRING" id="189381.GCA_900166615_00868"/>
<comment type="caution">
    <text evidence="1">The sequence shown here is derived from an EMBL/GenBank/DDBJ whole genome shotgun (WGS) entry which is preliminary data.</text>
</comment>
<organism evidence="1 2">
    <name type="scientific">Rossellomorea marisflavi</name>
    <dbReference type="NCBI Taxonomy" id="189381"/>
    <lineage>
        <taxon>Bacteria</taxon>
        <taxon>Bacillati</taxon>
        <taxon>Bacillota</taxon>
        <taxon>Bacilli</taxon>
        <taxon>Bacillales</taxon>
        <taxon>Bacillaceae</taxon>
        <taxon>Rossellomorea</taxon>
    </lineage>
</organism>
<sequence>MKIYEFTKESGKTITRFNSSGVTIHPLLKPDSPFQIGYFYLEAKSVLGMHPAMCDQVLMITSGNGWVRVKDGEKRPVKAGMAVYWSEGEEHESGTETGMTAIVAEGSDLDPKRFLSSFQPED</sequence>
<evidence type="ECO:0000313" key="2">
    <source>
        <dbReference type="Proteomes" id="UP000037405"/>
    </source>
</evidence>
<protein>
    <submittedName>
        <fullName evidence="1">Cupin</fullName>
    </submittedName>
</protein>
<dbReference type="InterPro" id="IPR011051">
    <property type="entry name" value="RmlC_Cupin_sf"/>
</dbReference>
<proteinExistence type="predicted"/>
<gene>
    <name evidence="1" type="ORF">AF331_15180</name>
</gene>
<name>A0A0M0G694_9BACI</name>
<dbReference type="AlphaFoldDB" id="A0A0M0G694"/>
<dbReference type="InterPro" id="IPR014710">
    <property type="entry name" value="RmlC-like_jellyroll"/>
</dbReference>
<dbReference type="Proteomes" id="UP000037405">
    <property type="component" value="Unassembled WGS sequence"/>
</dbReference>
<dbReference type="Gene3D" id="2.60.120.10">
    <property type="entry name" value="Jelly Rolls"/>
    <property type="match status" value="1"/>
</dbReference>
<accession>A0A0M0G694</accession>
<reference evidence="2" key="1">
    <citation type="submission" date="2015-07" db="EMBL/GenBank/DDBJ databases">
        <title>Fjat-14235 jcm11544.</title>
        <authorList>
            <person name="Liu B."/>
            <person name="Wang J."/>
            <person name="Zhu Y."/>
            <person name="Liu G."/>
            <person name="Chen Q."/>
            <person name="Chen Z."/>
            <person name="Lan J."/>
            <person name="Che J."/>
            <person name="Ge C."/>
            <person name="Shi H."/>
            <person name="Pan Z."/>
            <person name="Liu X."/>
        </authorList>
    </citation>
    <scope>NUCLEOTIDE SEQUENCE [LARGE SCALE GENOMIC DNA]</scope>
    <source>
        <strain evidence="2">JCM 11544</strain>
    </source>
</reference>